<accession>A0A7R9D178</accession>
<organism evidence="2">
    <name type="scientific">Timema cristinae</name>
    <name type="common">Walking stick</name>
    <dbReference type="NCBI Taxonomy" id="61476"/>
    <lineage>
        <taxon>Eukaryota</taxon>
        <taxon>Metazoa</taxon>
        <taxon>Ecdysozoa</taxon>
        <taxon>Arthropoda</taxon>
        <taxon>Hexapoda</taxon>
        <taxon>Insecta</taxon>
        <taxon>Pterygota</taxon>
        <taxon>Neoptera</taxon>
        <taxon>Polyneoptera</taxon>
        <taxon>Phasmatodea</taxon>
        <taxon>Timematodea</taxon>
        <taxon>Timematoidea</taxon>
        <taxon>Timematidae</taxon>
        <taxon>Timema</taxon>
    </lineage>
</organism>
<feature type="region of interest" description="Disordered" evidence="1">
    <location>
        <begin position="159"/>
        <end position="186"/>
    </location>
</feature>
<sequence>MDSKPPGKCDGIARVKYFAKVSYKTLTLKYKFSKSKRCMGTRLVCLDSKIENNKLMLLDRDPGISEGSISQSNLAVTSFLNVPFLHFSREGVGSSSRVYSLEVFPSVHDESATSLTLSSILTCDQIKFPASNPVILPTMYPTHNTRKFVTKTLRTAHKVYSKPHASPSRTKNLEPTKQRQNPDRTNDTIHTASYYLFRLYALSTNYANGLGIGEGELEEVNPHLRVGRVENHLGKNPQLVHPTEIRTSISPSSAVELNTTSALADYATEAGHAVIRKRFLQTCNCSFVNHCFPWWNAAPPCSSSKLGRKWSRCGWATQINLSDSSAFPTIFADRAF</sequence>
<evidence type="ECO:0000313" key="2">
    <source>
        <dbReference type="EMBL" id="CAD7406202.1"/>
    </source>
</evidence>
<reference evidence="2" key="1">
    <citation type="submission" date="2020-11" db="EMBL/GenBank/DDBJ databases">
        <authorList>
            <person name="Tran Van P."/>
        </authorList>
    </citation>
    <scope>NUCLEOTIDE SEQUENCE</scope>
</reference>
<dbReference type="EMBL" id="OC319745">
    <property type="protein sequence ID" value="CAD7406202.1"/>
    <property type="molecule type" value="Genomic_DNA"/>
</dbReference>
<feature type="compositionally biased region" description="Basic and acidic residues" evidence="1">
    <location>
        <begin position="171"/>
        <end position="186"/>
    </location>
</feature>
<dbReference type="AlphaFoldDB" id="A0A7R9D178"/>
<evidence type="ECO:0000256" key="1">
    <source>
        <dbReference type="SAM" id="MobiDB-lite"/>
    </source>
</evidence>
<gene>
    <name evidence="2" type="ORF">TCEB3V08_LOCUS8385</name>
</gene>
<proteinExistence type="predicted"/>
<protein>
    <submittedName>
        <fullName evidence="2">Uncharacterized protein</fullName>
    </submittedName>
</protein>
<name>A0A7R9D178_TIMCR</name>